<gene>
    <name evidence="1" type="ORF">T230_15240</name>
</gene>
<dbReference type="AlphaFoldDB" id="W2CHI2"/>
<name>W2CHI2_9BACT</name>
<evidence type="ECO:0000313" key="2">
    <source>
        <dbReference type="Proteomes" id="UP000034982"/>
    </source>
</evidence>
<accession>W2CHI2</accession>
<protein>
    <submittedName>
        <fullName evidence="1">Uncharacterized protein</fullName>
    </submittedName>
</protein>
<comment type="caution">
    <text evidence="1">The sequence shown here is derived from an EMBL/GenBank/DDBJ whole genome shotgun (WGS) entry which is preliminary data.</text>
</comment>
<proteinExistence type="predicted"/>
<dbReference type="Proteomes" id="UP000034982">
    <property type="component" value="Unassembled WGS sequence"/>
</dbReference>
<dbReference type="EMBL" id="AYYE01001258">
    <property type="protein sequence ID" value="ETK05927.1"/>
    <property type="molecule type" value="Genomic_DNA"/>
</dbReference>
<reference evidence="1 2" key="1">
    <citation type="submission" date="2013-11" db="EMBL/GenBank/DDBJ databases">
        <title>Single cell genomics of uncultured Tannerella BU063 (oral taxon 286).</title>
        <authorList>
            <person name="Beall C.J."/>
            <person name="Campbell A.G."/>
            <person name="Griffen A.L."/>
            <person name="Podar M."/>
            <person name="Leys E.J."/>
        </authorList>
    </citation>
    <scope>NUCLEOTIDE SEQUENCE [LARGE SCALE GENOMIC DNA]</scope>
    <source>
        <strain evidence="1">Cell 1/3</strain>
    </source>
</reference>
<evidence type="ECO:0000313" key="1">
    <source>
        <dbReference type="EMBL" id="ETK05927.1"/>
    </source>
</evidence>
<sequence>MNEINADKSRQKKDSYFAWESMDENPTESFAGNKISLLLRLIFSISRRETDTE</sequence>
<organism evidence="1 2">
    <name type="scientific">Tannerella sp. oral taxon BU063 isolate Cell 1/3</name>
    <dbReference type="NCBI Taxonomy" id="1411022"/>
    <lineage>
        <taxon>Bacteria</taxon>
        <taxon>Pseudomonadati</taxon>
        <taxon>Bacteroidota</taxon>
        <taxon>Bacteroidia</taxon>
        <taxon>Bacteroidales</taxon>
        <taxon>Tannerellaceae</taxon>
        <taxon>Tannerella</taxon>
    </lineage>
</organism>